<proteinExistence type="predicted"/>
<organism evidence="1 2">
    <name type="scientific">Paracoccus hibiscisoli</name>
    <dbReference type="NCBI Taxonomy" id="2023261"/>
    <lineage>
        <taxon>Bacteria</taxon>
        <taxon>Pseudomonadati</taxon>
        <taxon>Pseudomonadota</taxon>
        <taxon>Alphaproteobacteria</taxon>
        <taxon>Rhodobacterales</taxon>
        <taxon>Paracoccaceae</taxon>
        <taxon>Paracoccus</taxon>
    </lineage>
</organism>
<evidence type="ECO:0000313" key="2">
    <source>
        <dbReference type="Proteomes" id="UP000306223"/>
    </source>
</evidence>
<keyword evidence="2" id="KW-1185">Reference proteome</keyword>
<gene>
    <name evidence="1" type="ORF">FA740_09775</name>
</gene>
<evidence type="ECO:0000313" key="1">
    <source>
        <dbReference type="EMBL" id="TJZ84410.1"/>
    </source>
</evidence>
<sequence length="257" mass="28914">MTEAIHDLDHGFWTIRGDLRIGGVLNVGTQAALVRLSTGRFVMLDSYPLTGAVRDQVMALTDQGRAIQAVLNLHPFHTLHCATIARDLPHAALFGAHRHRLRHPDLDWRPEPVESPEVQDMFADDLVLSLPRGIDYVSRNERVHAGSLLAWHPASRTLHVDDTINLMPVPGLLRRLFPEPRVFLHPTLPQALLPRAGAVHDFRDWLHGLAGLTRDLRWLCAAHSGLREFAPGQFKDELLATFRRVEDKLARTEAQRG</sequence>
<reference evidence="1 2" key="1">
    <citation type="submission" date="2019-04" db="EMBL/GenBank/DDBJ databases">
        <authorList>
            <person name="Li J."/>
        </authorList>
    </citation>
    <scope>NUCLEOTIDE SEQUENCE [LARGE SCALE GENOMIC DNA]</scope>
    <source>
        <strain evidence="1 2">CCTCC AB2016182</strain>
    </source>
</reference>
<comment type="caution">
    <text evidence="1">The sequence shown here is derived from an EMBL/GenBank/DDBJ whole genome shotgun (WGS) entry which is preliminary data.</text>
</comment>
<name>A0A4U0QS53_9RHOB</name>
<dbReference type="OrthoDB" id="7402742at2"/>
<dbReference type="RefSeq" id="WP_136856588.1">
    <property type="nucleotide sequence ID" value="NZ_SUNH01000012.1"/>
</dbReference>
<dbReference type="AlphaFoldDB" id="A0A4U0QS53"/>
<evidence type="ECO:0008006" key="3">
    <source>
        <dbReference type="Google" id="ProtNLM"/>
    </source>
</evidence>
<dbReference type="EMBL" id="SUNH01000012">
    <property type="protein sequence ID" value="TJZ84410.1"/>
    <property type="molecule type" value="Genomic_DNA"/>
</dbReference>
<accession>A0A4U0QS53</accession>
<dbReference type="Proteomes" id="UP000306223">
    <property type="component" value="Unassembled WGS sequence"/>
</dbReference>
<protein>
    <recommendedName>
        <fullName evidence="3">MBL fold metallo-hydrolase</fullName>
    </recommendedName>
</protein>